<dbReference type="SUPFAM" id="SSF53383">
    <property type="entry name" value="PLP-dependent transferases"/>
    <property type="match status" value="1"/>
</dbReference>
<evidence type="ECO:0000256" key="1">
    <source>
        <dbReference type="ARBA" id="ARBA00003788"/>
    </source>
</evidence>
<comment type="catalytic activity">
    <reaction evidence="3 4">
        <text>N(6)-[(R)-lipoyl]-L-lysyl-[glycine-cleavage complex H protein] + glycine + H(+) = N(6)-[(R)-S(8)-aminomethyldihydrolipoyl]-L-lysyl-[glycine-cleavage complex H protein] + CO2</text>
        <dbReference type="Rhea" id="RHEA:24304"/>
        <dbReference type="Rhea" id="RHEA-COMP:10494"/>
        <dbReference type="Rhea" id="RHEA-COMP:10495"/>
        <dbReference type="ChEBI" id="CHEBI:15378"/>
        <dbReference type="ChEBI" id="CHEBI:16526"/>
        <dbReference type="ChEBI" id="CHEBI:57305"/>
        <dbReference type="ChEBI" id="CHEBI:83099"/>
        <dbReference type="ChEBI" id="CHEBI:83143"/>
        <dbReference type="EC" id="1.4.4.2"/>
    </reaction>
</comment>
<reference evidence="6" key="1">
    <citation type="submission" date="2020-10" db="EMBL/GenBank/DDBJ databases">
        <authorList>
            <person name="Gilroy R."/>
        </authorList>
    </citation>
    <scope>NUCLEOTIDE SEQUENCE</scope>
    <source>
        <strain evidence="6">20514</strain>
    </source>
</reference>
<dbReference type="EMBL" id="JADIMQ010000113">
    <property type="protein sequence ID" value="MBO8449208.1"/>
    <property type="molecule type" value="Genomic_DNA"/>
</dbReference>
<dbReference type="InterPro" id="IPR015422">
    <property type="entry name" value="PyrdxlP-dep_Trfase_small"/>
</dbReference>
<dbReference type="InterPro" id="IPR023010">
    <property type="entry name" value="GcvPA"/>
</dbReference>
<accession>A0A9D9HGB8</accession>
<dbReference type="AlphaFoldDB" id="A0A9D9HGB8"/>
<dbReference type="InterPro" id="IPR020581">
    <property type="entry name" value="GDC_P"/>
</dbReference>
<name>A0A9D9HGB8_9BACT</name>
<dbReference type="EC" id="1.4.4.2" evidence="4"/>
<dbReference type="GO" id="GO:0019464">
    <property type="term" value="P:glycine decarboxylation via glycine cleavage system"/>
    <property type="evidence" value="ECO:0007669"/>
    <property type="project" value="UniProtKB-UniRule"/>
</dbReference>
<organism evidence="6 7">
    <name type="scientific">Candidatus Cryptobacteroides merdigallinarum</name>
    <dbReference type="NCBI Taxonomy" id="2840770"/>
    <lineage>
        <taxon>Bacteria</taxon>
        <taxon>Pseudomonadati</taxon>
        <taxon>Bacteroidota</taxon>
        <taxon>Bacteroidia</taxon>
        <taxon>Bacteroidales</taxon>
        <taxon>Candidatus Cryptobacteroides</taxon>
    </lineage>
</organism>
<proteinExistence type="inferred from homology"/>
<evidence type="ECO:0000256" key="2">
    <source>
        <dbReference type="ARBA" id="ARBA00023002"/>
    </source>
</evidence>
<dbReference type="PANTHER" id="PTHR42806">
    <property type="entry name" value="GLYCINE CLEAVAGE SYSTEM P-PROTEIN"/>
    <property type="match status" value="1"/>
</dbReference>
<comment type="caution">
    <text evidence="6">The sequence shown here is derived from an EMBL/GenBank/DDBJ whole genome shotgun (WGS) entry which is preliminary data.</text>
</comment>
<keyword evidence="2 4" id="KW-0560">Oxidoreductase</keyword>
<reference evidence="6" key="2">
    <citation type="journal article" date="2021" name="PeerJ">
        <title>Extensive microbial diversity within the chicken gut microbiome revealed by metagenomics and culture.</title>
        <authorList>
            <person name="Gilroy R."/>
            <person name="Ravi A."/>
            <person name="Getino M."/>
            <person name="Pursley I."/>
            <person name="Horton D.L."/>
            <person name="Alikhan N.F."/>
            <person name="Baker D."/>
            <person name="Gharbi K."/>
            <person name="Hall N."/>
            <person name="Watson M."/>
            <person name="Adriaenssens E.M."/>
            <person name="Foster-Nyarko E."/>
            <person name="Jarju S."/>
            <person name="Secka A."/>
            <person name="Antonio M."/>
            <person name="Oren A."/>
            <person name="Chaudhuri R.R."/>
            <person name="La Ragione R."/>
            <person name="Hildebrand F."/>
            <person name="Pallen M.J."/>
        </authorList>
    </citation>
    <scope>NUCLEOTIDE SEQUENCE</scope>
    <source>
        <strain evidence="6">20514</strain>
    </source>
</reference>
<gene>
    <name evidence="4 6" type="primary">gcvPA</name>
    <name evidence="6" type="ORF">IAC29_08060</name>
</gene>
<dbReference type="Gene3D" id="3.90.1150.10">
    <property type="entry name" value="Aspartate Aminotransferase, domain 1"/>
    <property type="match status" value="1"/>
</dbReference>
<dbReference type="InterPro" id="IPR015421">
    <property type="entry name" value="PyrdxlP-dep_Trfase_major"/>
</dbReference>
<dbReference type="InterPro" id="IPR049315">
    <property type="entry name" value="GDC-P_N"/>
</dbReference>
<feature type="domain" description="Glycine cleavage system P-protein N-terminal" evidence="5">
    <location>
        <begin position="5"/>
        <end position="435"/>
    </location>
</feature>
<dbReference type="PIRSF" id="PIRSF006815">
    <property type="entry name" value="GcvPA"/>
    <property type="match status" value="1"/>
</dbReference>
<dbReference type="Proteomes" id="UP000810252">
    <property type="component" value="Unassembled WGS sequence"/>
</dbReference>
<comment type="function">
    <text evidence="1 4">The glycine cleavage system catalyzes the degradation of glycine. The P protein binds the alpha-amino group of glycine through its pyridoxal phosphate cofactor; CO(2) is released and the remaining methylamine moiety is then transferred to the lipoamide cofactor of the H protein.</text>
</comment>
<evidence type="ECO:0000256" key="4">
    <source>
        <dbReference type="HAMAP-Rule" id="MF_00712"/>
    </source>
</evidence>
<dbReference type="HAMAP" id="MF_00712">
    <property type="entry name" value="GcvPA"/>
    <property type="match status" value="1"/>
</dbReference>
<dbReference type="CDD" id="cd00613">
    <property type="entry name" value="GDC-P"/>
    <property type="match status" value="1"/>
</dbReference>
<comment type="similarity">
    <text evidence="4">Belongs to the GcvP family. N-terminal subunit subfamily.</text>
</comment>
<evidence type="ECO:0000313" key="6">
    <source>
        <dbReference type="EMBL" id="MBO8449208.1"/>
    </source>
</evidence>
<dbReference type="GO" id="GO:0004375">
    <property type="term" value="F:glycine dehydrogenase (decarboxylating) activity"/>
    <property type="evidence" value="ECO:0007669"/>
    <property type="project" value="UniProtKB-EC"/>
</dbReference>
<protein>
    <recommendedName>
        <fullName evidence="4">Probable glycine dehydrogenase (decarboxylating) subunit 1</fullName>
        <ecNumber evidence="4">1.4.4.2</ecNumber>
    </recommendedName>
    <alternativeName>
        <fullName evidence="4">Glycine cleavage system P-protein subunit 1</fullName>
    </alternativeName>
    <alternativeName>
        <fullName evidence="4">Glycine decarboxylase subunit 1</fullName>
    </alternativeName>
    <alternativeName>
        <fullName evidence="4">Glycine dehydrogenase (aminomethyl-transferring) subunit 1</fullName>
    </alternativeName>
</protein>
<dbReference type="Gene3D" id="3.40.640.10">
    <property type="entry name" value="Type I PLP-dependent aspartate aminotransferase-like (Major domain)"/>
    <property type="match status" value="1"/>
</dbReference>
<evidence type="ECO:0000256" key="3">
    <source>
        <dbReference type="ARBA" id="ARBA00049026"/>
    </source>
</evidence>
<dbReference type="InterPro" id="IPR015424">
    <property type="entry name" value="PyrdxlP-dep_Trfase"/>
</dbReference>
<evidence type="ECO:0000259" key="5">
    <source>
        <dbReference type="Pfam" id="PF02347"/>
    </source>
</evidence>
<dbReference type="PANTHER" id="PTHR42806:SF1">
    <property type="entry name" value="GLYCINE DEHYDROGENASE (DECARBOXYLATING)"/>
    <property type="match status" value="1"/>
</dbReference>
<comment type="subunit">
    <text evidence="4">The glycine cleavage system is composed of four proteins: P, T, L and H. In this organism, the P 'protein' is a heterodimer of two subunits.</text>
</comment>
<dbReference type="Pfam" id="PF02347">
    <property type="entry name" value="GDC-P"/>
    <property type="match status" value="1"/>
</dbReference>
<evidence type="ECO:0000313" key="7">
    <source>
        <dbReference type="Proteomes" id="UP000810252"/>
    </source>
</evidence>
<dbReference type="GO" id="GO:0009116">
    <property type="term" value="P:nucleoside metabolic process"/>
    <property type="evidence" value="ECO:0007669"/>
    <property type="project" value="InterPro"/>
</dbReference>
<sequence length="449" mass="48794">MGSAYFPHTSEDIEAMLGRTGLASLDDLYSDVPQDVLFKGDFSIPEAMSEPEVRRRFDELASANVRLKIFAGAGACDHYSPSVIPAIISRSEYLTSYTPYQAEVSQGTLRYIFEFQTMMAELTGLDCSNASMYDGPTSAAEALMMTVACTRKKRRVLVSSTLLPQVAEVVRTYMKFHGIALDVIPESGYATDAAALERELEAGDVAGVLVPGINRYGIIEDLSGFADAVHSAKALLAVYSDPSSLAVLKSPGEWGADIACGDAQTLGIPLNFGGPYLGFLCCRKEYVRKLPGRIAGETVDADGKRCYVLTLQAREQHIRREKATSNICSNQSLMALYATIYLSLMGPGGLDRVNRLSYGGAHYLYSRLLGTGLFSEASPKPFLKEFVLHTSVPAGKLHQGLVERGYFAALPCGGDLVSFCVTENRTREEIDGLVSAVMEISRDLDRKQC</sequence>
<dbReference type="NCBIfam" id="NF001696">
    <property type="entry name" value="PRK00451.1"/>
    <property type="match status" value="1"/>
</dbReference>